<keyword evidence="3" id="KW-1185">Reference proteome</keyword>
<name>A0A3S4R1L2_9ACTO</name>
<proteinExistence type="predicted"/>
<feature type="region of interest" description="Disordered" evidence="1">
    <location>
        <begin position="85"/>
        <end position="109"/>
    </location>
</feature>
<reference evidence="2 3" key="1">
    <citation type="submission" date="2018-12" db="EMBL/GenBank/DDBJ databases">
        <authorList>
            <consortium name="Pathogen Informatics"/>
        </authorList>
    </citation>
    <scope>NUCLEOTIDE SEQUENCE [LARGE SCALE GENOMIC DNA]</scope>
    <source>
        <strain evidence="2 3">NCTC11636</strain>
    </source>
</reference>
<dbReference type="RefSeq" id="WP_126382839.1">
    <property type="nucleotide sequence ID" value="NZ_LR134350.1"/>
</dbReference>
<evidence type="ECO:0000313" key="3">
    <source>
        <dbReference type="Proteomes" id="UP000266895"/>
    </source>
</evidence>
<dbReference type="KEGG" id="ahw:NCTC11636_01825"/>
<gene>
    <name evidence="2" type="ORF">NCTC11636_01825</name>
</gene>
<sequence length="109" mass="11429">MATNKKKEAVGRVLAQVRDSQAAMSTAAGTSKGADLSADLEAVWISTMAETYKTDIAGIVDDAAGLWSGVEADLEADHAAMADEVEEDSPEARWPLESGSGRALPTPYM</sequence>
<organism evidence="2 3">
    <name type="scientific">Actinomyces howellii</name>
    <dbReference type="NCBI Taxonomy" id="52771"/>
    <lineage>
        <taxon>Bacteria</taxon>
        <taxon>Bacillati</taxon>
        <taxon>Actinomycetota</taxon>
        <taxon>Actinomycetes</taxon>
        <taxon>Actinomycetales</taxon>
        <taxon>Actinomycetaceae</taxon>
        <taxon>Actinomyces</taxon>
    </lineage>
</organism>
<protein>
    <submittedName>
        <fullName evidence="2">Uncharacterized protein</fullName>
    </submittedName>
</protein>
<dbReference type="AlphaFoldDB" id="A0A3S4R1L2"/>
<dbReference type="Proteomes" id="UP000266895">
    <property type="component" value="Chromosome"/>
</dbReference>
<dbReference type="EMBL" id="LR134350">
    <property type="protein sequence ID" value="VEG28994.1"/>
    <property type="molecule type" value="Genomic_DNA"/>
</dbReference>
<evidence type="ECO:0000313" key="2">
    <source>
        <dbReference type="EMBL" id="VEG28994.1"/>
    </source>
</evidence>
<accession>A0A3S4R1L2</accession>
<evidence type="ECO:0000256" key="1">
    <source>
        <dbReference type="SAM" id="MobiDB-lite"/>
    </source>
</evidence>